<evidence type="ECO:0000313" key="3">
    <source>
        <dbReference type="Proteomes" id="UP000886523"/>
    </source>
</evidence>
<dbReference type="InterPro" id="IPR041550">
    <property type="entry name" value="FASI_helical"/>
</dbReference>
<proteinExistence type="predicted"/>
<reference evidence="2" key="1">
    <citation type="journal article" date="2020" name="Nat. Commun.">
        <title>Large-scale genome sequencing of mycorrhizal fungi provides insights into the early evolution of symbiotic traits.</title>
        <authorList>
            <person name="Miyauchi S."/>
            <person name="Kiss E."/>
            <person name="Kuo A."/>
            <person name="Drula E."/>
            <person name="Kohler A."/>
            <person name="Sanchez-Garcia M."/>
            <person name="Morin E."/>
            <person name="Andreopoulos B."/>
            <person name="Barry K.W."/>
            <person name="Bonito G."/>
            <person name="Buee M."/>
            <person name="Carver A."/>
            <person name="Chen C."/>
            <person name="Cichocki N."/>
            <person name="Clum A."/>
            <person name="Culley D."/>
            <person name="Crous P.W."/>
            <person name="Fauchery L."/>
            <person name="Girlanda M."/>
            <person name="Hayes R.D."/>
            <person name="Keri Z."/>
            <person name="LaButti K."/>
            <person name="Lipzen A."/>
            <person name="Lombard V."/>
            <person name="Magnuson J."/>
            <person name="Maillard F."/>
            <person name="Murat C."/>
            <person name="Nolan M."/>
            <person name="Ohm R.A."/>
            <person name="Pangilinan J."/>
            <person name="Pereira M.F."/>
            <person name="Perotto S."/>
            <person name="Peter M."/>
            <person name="Pfister S."/>
            <person name="Riley R."/>
            <person name="Sitrit Y."/>
            <person name="Stielow J.B."/>
            <person name="Szollosi G."/>
            <person name="Zifcakova L."/>
            <person name="Stursova M."/>
            <person name="Spatafora J.W."/>
            <person name="Tedersoo L."/>
            <person name="Vaario L.M."/>
            <person name="Yamada A."/>
            <person name="Yan M."/>
            <person name="Wang P."/>
            <person name="Xu J."/>
            <person name="Bruns T."/>
            <person name="Baldrian P."/>
            <person name="Vilgalys R."/>
            <person name="Dunand C."/>
            <person name="Henrissat B."/>
            <person name="Grigoriev I.V."/>
            <person name="Hibbett D."/>
            <person name="Nagy L.G."/>
            <person name="Martin F.M."/>
        </authorList>
    </citation>
    <scope>NUCLEOTIDE SEQUENCE</scope>
    <source>
        <strain evidence="2">UP504</strain>
    </source>
</reference>
<comment type="caution">
    <text evidence="2">The sequence shown here is derived from an EMBL/GenBank/DDBJ whole genome shotgun (WGS) entry which is preliminary data.</text>
</comment>
<evidence type="ECO:0000313" key="2">
    <source>
        <dbReference type="EMBL" id="KAF9514484.1"/>
    </source>
</evidence>
<accession>A0A9P6AZ50</accession>
<dbReference type="EMBL" id="MU128960">
    <property type="protein sequence ID" value="KAF9514484.1"/>
    <property type="molecule type" value="Genomic_DNA"/>
</dbReference>
<organism evidence="2 3">
    <name type="scientific">Hydnum rufescens UP504</name>
    <dbReference type="NCBI Taxonomy" id="1448309"/>
    <lineage>
        <taxon>Eukaryota</taxon>
        <taxon>Fungi</taxon>
        <taxon>Dikarya</taxon>
        <taxon>Basidiomycota</taxon>
        <taxon>Agaricomycotina</taxon>
        <taxon>Agaricomycetes</taxon>
        <taxon>Cantharellales</taxon>
        <taxon>Hydnaceae</taxon>
        <taxon>Hydnum</taxon>
    </lineage>
</organism>
<gene>
    <name evidence="2" type="ORF">BS47DRAFT_874319</name>
</gene>
<evidence type="ECO:0000259" key="1">
    <source>
        <dbReference type="Pfam" id="PF18314"/>
    </source>
</evidence>
<dbReference type="AlphaFoldDB" id="A0A9P6AZ50"/>
<dbReference type="Pfam" id="PF18314">
    <property type="entry name" value="FAS_I_H"/>
    <property type="match status" value="1"/>
</dbReference>
<feature type="domain" description="Fatty acid synthase type I helical" evidence="1">
    <location>
        <begin position="32"/>
        <end position="102"/>
    </location>
</feature>
<dbReference type="Gene3D" id="3.40.50.720">
    <property type="entry name" value="NAD(P)-binding Rossmann-like Domain"/>
    <property type="match status" value="1"/>
</dbReference>
<dbReference type="Proteomes" id="UP000886523">
    <property type="component" value="Unassembled WGS sequence"/>
</dbReference>
<protein>
    <recommendedName>
        <fullName evidence="1">Fatty acid synthase type I helical domain-containing protein</fullName>
    </recommendedName>
</protein>
<keyword evidence="3" id="KW-1185">Reference proteome</keyword>
<sequence>MISLVTARDPIERTSSHKPVIPRTLTTGRSRDILHHRISAVDCKMTAQCVSIVYRVDELLLECMQYCVDRHDPSRGEIHQLGKELGQQPMNNALDHPPLYKYGTRVFGVNKTDTAFKSFASDSPIFLAVPQASNICS</sequence>
<name>A0A9P6AZ50_9AGAM</name>